<gene>
    <name evidence="1" type="ORF">G7043_46870</name>
</gene>
<evidence type="ECO:0000313" key="1">
    <source>
        <dbReference type="EMBL" id="NGY66430.1"/>
    </source>
</evidence>
<accession>A0A7C9RZ27</accession>
<name>A0A7C9RZ27_9PSEU</name>
<dbReference type="EMBL" id="JAAMPJ010000023">
    <property type="protein sequence ID" value="NGY66430.1"/>
    <property type="molecule type" value="Genomic_DNA"/>
</dbReference>
<comment type="caution">
    <text evidence="1">The sequence shown here is derived from an EMBL/GenBank/DDBJ whole genome shotgun (WGS) entry which is preliminary data.</text>
</comment>
<dbReference type="Proteomes" id="UP000481360">
    <property type="component" value="Unassembled WGS sequence"/>
</dbReference>
<dbReference type="AlphaFoldDB" id="A0A7C9RZ27"/>
<proteinExistence type="predicted"/>
<sequence length="55" mass="6413">MRYQFDFTTENGAPVFSVDRKTWVRDHYLVPFQDPGVDRRLVTAQAVALDALRSR</sequence>
<keyword evidence="2" id="KW-1185">Reference proteome</keyword>
<evidence type="ECO:0000313" key="2">
    <source>
        <dbReference type="Proteomes" id="UP000481360"/>
    </source>
</evidence>
<reference evidence="1 2" key="1">
    <citation type="submission" date="2020-03" db="EMBL/GenBank/DDBJ databases">
        <title>Isolation and identification of active actinomycetes.</title>
        <authorList>
            <person name="Sun X."/>
        </authorList>
    </citation>
    <scope>NUCLEOTIDE SEQUENCE [LARGE SCALE GENOMIC DNA]</scope>
    <source>
        <strain evidence="1 2">NEAU-D13</strain>
    </source>
</reference>
<protein>
    <submittedName>
        <fullName evidence="1">Uncharacterized protein</fullName>
    </submittedName>
</protein>
<organism evidence="1 2">
    <name type="scientific">Lentzea alba</name>
    <dbReference type="NCBI Taxonomy" id="2714351"/>
    <lineage>
        <taxon>Bacteria</taxon>
        <taxon>Bacillati</taxon>
        <taxon>Actinomycetota</taxon>
        <taxon>Actinomycetes</taxon>
        <taxon>Pseudonocardiales</taxon>
        <taxon>Pseudonocardiaceae</taxon>
        <taxon>Lentzea</taxon>
    </lineage>
</organism>
<dbReference type="RefSeq" id="WP_166056176.1">
    <property type="nucleotide sequence ID" value="NZ_JAAMPJ010000023.1"/>
</dbReference>